<protein>
    <submittedName>
        <fullName evidence="2">Uncharacterized protein</fullName>
    </submittedName>
</protein>
<sequence>MKFIPTKKADHYFFFIFAFYYLIASVLGFGYSSSRIISNGGEIPIRAIIHGALAGCWYFLFFAQVLLIILNKKNLHIKIGKVLIPLIIAVFISGIYVVLLRGPIPFEKVPFEAMGNEIGLFFIGILYAVLGYIYRNNPHYHKRYLLYTIIILSGAGIVRFYSFLDITINHLLVIYAIPLLLIFVYDLIIYRKLFKATWIGFLIFLFHLFLLSQFFGMIADYLRPIMRD</sequence>
<dbReference type="RefSeq" id="WP_094998445.1">
    <property type="nucleotide sequence ID" value="NZ_BMJL01000005.1"/>
</dbReference>
<keyword evidence="1" id="KW-1133">Transmembrane helix</keyword>
<feature type="transmembrane region" description="Helical" evidence="1">
    <location>
        <begin position="12"/>
        <end position="31"/>
    </location>
</feature>
<keyword evidence="3" id="KW-1185">Reference proteome</keyword>
<dbReference type="OrthoDB" id="648493at2"/>
<dbReference type="EMBL" id="CP022957">
    <property type="protein sequence ID" value="ASV31858.1"/>
    <property type="molecule type" value="Genomic_DNA"/>
</dbReference>
<feature type="transmembrane region" description="Helical" evidence="1">
    <location>
        <begin position="82"/>
        <end position="101"/>
    </location>
</feature>
<evidence type="ECO:0000313" key="2">
    <source>
        <dbReference type="EMBL" id="ASV31858.1"/>
    </source>
</evidence>
<evidence type="ECO:0000313" key="3">
    <source>
        <dbReference type="Proteomes" id="UP000215244"/>
    </source>
</evidence>
<feature type="transmembrane region" description="Helical" evidence="1">
    <location>
        <begin position="196"/>
        <end position="219"/>
    </location>
</feature>
<dbReference type="KEGG" id="marb:CJ263_17445"/>
<feature type="transmembrane region" description="Helical" evidence="1">
    <location>
        <begin position="43"/>
        <end position="70"/>
    </location>
</feature>
<name>A0A223VA53_9FLAO</name>
<dbReference type="Proteomes" id="UP000215244">
    <property type="component" value="Chromosome"/>
</dbReference>
<keyword evidence="1" id="KW-0812">Transmembrane</keyword>
<feature type="transmembrane region" description="Helical" evidence="1">
    <location>
        <begin position="145"/>
        <end position="164"/>
    </location>
</feature>
<gene>
    <name evidence="2" type="ORF">CJ263_17445</name>
</gene>
<organism evidence="2 3">
    <name type="scientific">Maribacter cobaltidurans</name>
    <dbReference type="NCBI Taxonomy" id="1178778"/>
    <lineage>
        <taxon>Bacteria</taxon>
        <taxon>Pseudomonadati</taxon>
        <taxon>Bacteroidota</taxon>
        <taxon>Flavobacteriia</taxon>
        <taxon>Flavobacteriales</taxon>
        <taxon>Flavobacteriaceae</taxon>
        <taxon>Maribacter</taxon>
    </lineage>
</organism>
<dbReference type="AlphaFoldDB" id="A0A223VA53"/>
<reference evidence="2 3" key="1">
    <citation type="submission" date="2017-08" db="EMBL/GenBank/DDBJ databases">
        <title>The complete genome sequence of Maribacter sp. B1, isolated from deep-sea sediment.</title>
        <authorList>
            <person name="Wu Y.-H."/>
            <person name="Cheng H."/>
            <person name="Xu X.-W."/>
        </authorList>
    </citation>
    <scope>NUCLEOTIDE SEQUENCE [LARGE SCALE GENOMIC DNA]</scope>
    <source>
        <strain evidence="2 3">B1</strain>
    </source>
</reference>
<feature type="transmembrane region" description="Helical" evidence="1">
    <location>
        <begin position="113"/>
        <end position="133"/>
    </location>
</feature>
<evidence type="ECO:0000256" key="1">
    <source>
        <dbReference type="SAM" id="Phobius"/>
    </source>
</evidence>
<accession>A0A223VA53</accession>
<keyword evidence="1" id="KW-0472">Membrane</keyword>
<feature type="transmembrane region" description="Helical" evidence="1">
    <location>
        <begin position="170"/>
        <end position="189"/>
    </location>
</feature>
<proteinExistence type="predicted"/>